<evidence type="ECO:0000313" key="2">
    <source>
        <dbReference type="EMBL" id="PNG25723.1"/>
    </source>
</evidence>
<keyword evidence="1" id="KW-0732">Signal</keyword>
<accession>A0A2J7TG51</accession>
<organism evidence="2 3">
    <name type="scientific">Methylocella silvestris</name>
    <dbReference type="NCBI Taxonomy" id="199596"/>
    <lineage>
        <taxon>Bacteria</taxon>
        <taxon>Pseudomonadati</taxon>
        <taxon>Pseudomonadota</taxon>
        <taxon>Alphaproteobacteria</taxon>
        <taxon>Hyphomicrobiales</taxon>
        <taxon>Beijerinckiaceae</taxon>
        <taxon>Methylocella</taxon>
    </lineage>
</organism>
<dbReference type="InterPro" id="IPR010486">
    <property type="entry name" value="HNS-dep_expression_A/B"/>
</dbReference>
<comment type="caution">
    <text evidence="2">The sequence shown here is derived from an EMBL/GenBank/DDBJ whole genome shotgun (WGS) entry which is preliminary data.</text>
</comment>
<dbReference type="AlphaFoldDB" id="A0A2J7TG51"/>
<feature type="chain" id="PRO_5014438394" description="HdeA/HdeB family protein" evidence="1">
    <location>
        <begin position="24"/>
        <end position="120"/>
    </location>
</feature>
<name>A0A2J7TG51_METSI</name>
<dbReference type="Pfam" id="PF06411">
    <property type="entry name" value="HdeA"/>
    <property type="match status" value="1"/>
</dbReference>
<dbReference type="EMBL" id="PDZR01000013">
    <property type="protein sequence ID" value="PNG25723.1"/>
    <property type="molecule type" value="Genomic_DNA"/>
</dbReference>
<gene>
    <name evidence="2" type="ORF">CR492_12465</name>
</gene>
<sequence length="120" mass="13185">MQRTLLAAATIATCLTAAASAQVATPLSAYADKDGYLDVQTLTCAQLAGTYQEDANYLTAWYSGWYNGLAKKHFANIPRSKEAEHQTIVYCKTHPEKTVIEAIGLVIKEFREKNGIEISK</sequence>
<dbReference type="RefSeq" id="WP_102844077.1">
    <property type="nucleotide sequence ID" value="NZ_PDZR01000013.1"/>
</dbReference>
<feature type="signal peptide" evidence="1">
    <location>
        <begin position="1"/>
        <end position="23"/>
    </location>
</feature>
<evidence type="ECO:0000313" key="3">
    <source>
        <dbReference type="Proteomes" id="UP000236286"/>
    </source>
</evidence>
<dbReference type="OrthoDB" id="8020410at2"/>
<protein>
    <recommendedName>
        <fullName evidence="4">HdeA/HdeB family protein</fullName>
    </recommendedName>
</protein>
<reference evidence="2 3" key="1">
    <citation type="submission" date="2017-10" db="EMBL/GenBank/DDBJ databases">
        <title>Genome announcement of Methylocella silvestris TVC from permafrost.</title>
        <authorList>
            <person name="Wang J."/>
            <person name="Geng K."/>
            <person name="Ul-Haque F."/>
            <person name="Crombie A.T."/>
            <person name="Street L.E."/>
            <person name="Wookey P.A."/>
            <person name="Murrell J.C."/>
            <person name="Pratscher J."/>
        </authorList>
    </citation>
    <scope>NUCLEOTIDE SEQUENCE [LARGE SCALE GENOMIC DNA]</scope>
    <source>
        <strain evidence="2 3">TVC</strain>
    </source>
</reference>
<dbReference type="Proteomes" id="UP000236286">
    <property type="component" value="Unassembled WGS sequence"/>
</dbReference>
<evidence type="ECO:0008006" key="4">
    <source>
        <dbReference type="Google" id="ProtNLM"/>
    </source>
</evidence>
<evidence type="ECO:0000256" key="1">
    <source>
        <dbReference type="SAM" id="SignalP"/>
    </source>
</evidence>
<proteinExistence type="predicted"/>